<dbReference type="Proteomes" id="UP000267096">
    <property type="component" value="Unassembled WGS sequence"/>
</dbReference>
<keyword evidence="9" id="KW-1185">Reference proteome</keyword>
<reference evidence="8 9" key="2">
    <citation type="submission" date="2018-11" db="EMBL/GenBank/DDBJ databases">
        <authorList>
            <consortium name="Pathogen Informatics"/>
        </authorList>
    </citation>
    <scope>NUCLEOTIDE SEQUENCE [LARGE SCALE GENOMIC DNA]</scope>
</reference>
<dbReference type="WBParaSite" id="ASIM_0001448001-mRNA-1">
    <property type="protein sequence ID" value="ASIM_0001448001-mRNA-1"/>
    <property type="gene ID" value="ASIM_0001448001"/>
</dbReference>
<keyword evidence="2 4" id="KW-0808">Transferase</keyword>
<dbReference type="InterPro" id="IPR020613">
    <property type="entry name" value="Thiolase_CS"/>
</dbReference>
<evidence type="ECO:0000313" key="8">
    <source>
        <dbReference type="EMBL" id="VDK50861.1"/>
    </source>
</evidence>
<evidence type="ECO:0000256" key="5">
    <source>
        <dbReference type="SAM" id="Phobius"/>
    </source>
</evidence>
<name>A0A0M3K0W1_ANISI</name>
<protein>
    <submittedName>
        <fullName evidence="10">3-ketoacyl-CoA thiolase, mitochondrial (inferred by orthology to a human protein)</fullName>
    </submittedName>
</protein>
<dbReference type="InterPro" id="IPR020617">
    <property type="entry name" value="Thiolase_C"/>
</dbReference>
<feature type="transmembrane region" description="Helical" evidence="5">
    <location>
        <begin position="88"/>
        <end position="105"/>
    </location>
</feature>
<evidence type="ECO:0000256" key="4">
    <source>
        <dbReference type="RuleBase" id="RU003557"/>
    </source>
</evidence>
<proteinExistence type="inferred from homology"/>
<evidence type="ECO:0000256" key="1">
    <source>
        <dbReference type="ARBA" id="ARBA00010982"/>
    </source>
</evidence>
<feature type="transmembrane region" description="Helical" evidence="5">
    <location>
        <begin position="21"/>
        <end position="38"/>
    </location>
</feature>
<evidence type="ECO:0000256" key="2">
    <source>
        <dbReference type="ARBA" id="ARBA00022679"/>
    </source>
</evidence>
<dbReference type="EMBL" id="UYRR01031537">
    <property type="protein sequence ID" value="VDK50861.1"/>
    <property type="molecule type" value="Genomic_DNA"/>
</dbReference>
<evidence type="ECO:0000256" key="3">
    <source>
        <dbReference type="ARBA" id="ARBA00023315"/>
    </source>
</evidence>
<reference evidence="10" key="1">
    <citation type="submission" date="2017-02" db="UniProtKB">
        <authorList>
            <consortium name="WormBaseParasite"/>
        </authorList>
    </citation>
    <scope>IDENTIFICATION</scope>
</reference>
<accession>A0A0M3K0W1</accession>
<feature type="domain" description="Thiolase N-terminal" evidence="6">
    <location>
        <begin position="152"/>
        <end position="344"/>
    </location>
</feature>
<evidence type="ECO:0000259" key="7">
    <source>
        <dbReference type="Pfam" id="PF02803"/>
    </source>
</evidence>
<sequence>MIESEKLQKLYELWPAHANPCFYLAYSFVIYWIMEYYLKPSHLSTIVFQLLPQKNTSSTPCKTGDDINSKITDKCIIDQPSSLFMNRLLIAFIFSVFLFVATLHMQRIAEMHLFVILINYGKKALARDEYSDEMMLEAIYPMSSVCDIIPSVFIVGAKRTAFGTYGGSLKNFTAIDLAEFAGRAVLNETNTKPECIDHVIFGNVIQSSVDAIYLPRHVGLRLGVPENAPALGVNRICGSGFQVIVNAAEQILLGESKFVLAGGTENMSQTPFAARNIRFGTQLGVKYELEDTLWACLNDPHINTTMAMTAENLGAKYGVSRADADRFALRSQTLWKAVKQSMKFFERESVKGISDGASALLVAGEEAVSKYGLKPLARVVAWKAVGVDPNMMGIGPAPAIRSVLKKSGLTLQDIDLIEVNEAFAPQALAVQRELDLDEKKLNVSGGAISLGHPLAASGARISTHLIHEMKRRSVKYSIGSACIGGGQGIAILFENID</sequence>
<dbReference type="Gene3D" id="3.40.47.10">
    <property type="match status" value="2"/>
</dbReference>
<dbReference type="PANTHER" id="PTHR18919">
    <property type="entry name" value="ACETYL-COA C-ACYLTRANSFERASE"/>
    <property type="match status" value="1"/>
</dbReference>
<evidence type="ECO:0000313" key="10">
    <source>
        <dbReference type="WBParaSite" id="ASIM_0001448001-mRNA-1"/>
    </source>
</evidence>
<evidence type="ECO:0000313" key="9">
    <source>
        <dbReference type="Proteomes" id="UP000267096"/>
    </source>
</evidence>
<keyword evidence="5" id="KW-0472">Membrane</keyword>
<gene>
    <name evidence="8" type="ORF">ASIM_LOCUS13890</name>
</gene>
<dbReference type="SUPFAM" id="SSF53901">
    <property type="entry name" value="Thiolase-like"/>
    <property type="match status" value="1"/>
</dbReference>
<evidence type="ECO:0000259" key="6">
    <source>
        <dbReference type="Pfam" id="PF00108"/>
    </source>
</evidence>
<dbReference type="PANTHER" id="PTHR18919:SF107">
    <property type="entry name" value="ACETYL-COA ACETYLTRANSFERASE, CYTOSOLIC"/>
    <property type="match status" value="1"/>
</dbReference>
<dbReference type="Pfam" id="PF02803">
    <property type="entry name" value="Thiolase_C"/>
    <property type="match status" value="1"/>
</dbReference>
<dbReference type="CDD" id="cd00751">
    <property type="entry name" value="thiolase"/>
    <property type="match status" value="1"/>
</dbReference>
<feature type="domain" description="Thiolase C-terminal" evidence="7">
    <location>
        <begin position="373"/>
        <end position="494"/>
    </location>
</feature>
<dbReference type="AlphaFoldDB" id="A0A0M3K0W1"/>
<dbReference type="GO" id="GO:0005739">
    <property type="term" value="C:mitochondrion"/>
    <property type="evidence" value="ECO:0007669"/>
    <property type="project" value="TreeGrafter"/>
</dbReference>
<keyword evidence="5" id="KW-0812">Transmembrane</keyword>
<dbReference type="PROSITE" id="PS00737">
    <property type="entry name" value="THIOLASE_2"/>
    <property type="match status" value="1"/>
</dbReference>
<keyword evidence="3 4" id="KW-0012">Acyltransferase</keyword>
<dbReference type="InterPro" id="IPR016039">
    <property type="entry name" value="Thiolase-like"/>
</dbReference>
<comment type="similarity">
    <text evidence="1 4">Belongs to the thiolase-like superfamily. Thiolase family.</text>
</comment>
<dbReference type="InterPro" id="IPR020616">
    <property type="entry name" value="Thiolase_N"/>
</dbReference>
<dbReference type="Pfam" id="PF00108">
    <property type="entry name" value="Thiolase_N"/>
    <property type="match status" value="1"/>
</dbReference>
<dbReference type="OrthoDB" id="5404651at2759"/>
<dbReference type="GO" id="GO:0003985">
    <property type="term" value="F:acetyl-CoA C-acetyltransferase activity"/>
    <property type="evidence" value="ECO:0007669"/>
    <property type="project" value="TreeGrafter"/>
</dbReference>
<dbReference type="GO" id="GO:0006635">
    <property type="term" value="P:fatty acid beta-oxidation"/>
    <property type="evidence" value="ECO:0007669"/>
    <property type="project" value="TreeGrafter"/>
</dbReference>
<dbReference type="InterPro" id="IPR002155">
    <property type="entry name" value="Thiolase"/>
</dbReference>
<organism evidence="10">
    <name type="scientific">Anisakis simplex</name>
    <name type="common">Herring worm</name>
    <dbReference type="NCBI Taxonomy" id="6269"/>
    <lineage>
        <taxon>Eukaryota</taxon>
        <taxon>Metazoa</taxon>
        <taxon>Ecdysozoa</taxon>
        <taxon>Nematoda</taxon>
        <taxon>Chromadorea</taxon>
        <taxon>Rhabditida</taxon>
        <taxon>Spirurina</taxon>
        <taxon>Ascaridomorpha</taxon>
        <taxon>Ascaridoidea</taxon>
        <taxon>Anisakidae</taxon>
        <taxon>Anisakis</taxon>
        <taxon>Anisakis simplex complex</taxon>
    </lineage>
</organism>
<keyword evidence="5" id="KW-1133">Transmembrane helix</keyword>